<evidence type="ECO:0000256" key="2">
    <source>
        <dbReference type="SAM" id="Phobius"/>
    </source>
</evidence>
<name>A0A6A6H549_VIRVR</name>
<accession>A0A6A6H549</accession>
<keyword evidence="4" id="KW-1185">Reference proteome</keyword>
<dbReference type="OrthoDB" id="3556830at2759"/>
<dbReference type="PANTHER" id="PTHR28187">
    <property type="entry name" value="PROTEIN RCR1-RELATED"/>
    <property type="match status" value="1"/>
</dbReference>
<protein>
    <submittedName>
        <fullName evidence="3">Uncharacterized protein</fullName>
    </submittedName>
</protein>
<dbReference type="InterPro" id="IPR020999">
    <property type="entry name" value="Chitin_synth_reg_RCR"/>
</dbReference>
<keyword evidence="2" id="KW-0812">Transmembrane</keyword>
<dbReference type="Proteomes" id="UP000800092">
    <property type="component" value="Unassembled WGS sequence"/>
</dbReference>
<keyword evidence="2" id="KW-1133">Transmembrane helix</keyword>
<reference evidence="3" key="1">
    <citation type="journal article" date="2020" name="Stud. Mycol.">
        <title>101 Dothideomycetes genomes: a test case for predicting lifestyles and emergence of pathogens.</title>
        <authorList>
            <person name="Haridas S."/>
            <person name="Albert R."/>
            <person name="Binder M."/>
            <person name="Bloem J."/>
            <person name="Labutti K."/>
            <person name="Salamov A."/>
            <person name="Andreopoulos B."/>
            <person name="Baker S."/>
            <person name="Barry K."/>
            <person name="Bills G."/>
            <person name="Bluhm B."/>
            <person name="Cannon C."/>
            <person name="Castanera R."/>
            <person name="Culley D."/>
            <person name="Daum C."/>
            <person name="Ezra D."/>
            <person name="Gonzalez J."/>
            <person name="Henrissat B."/>
            <person name="Kuo A."/>
            <person name="Liang C."/>
            <person name="Lipzen A."/>
            <person name="Lutzoni F."/>
            <person name="Magnuson J."/>
            <person name="Mondo S."/>
            <person name="Nolan M."/>
            <person name="Ohm R."/>
            <person name="Pangilinan J."/>
            <person name="Park H.-J."/>
            <person name="Ramirez L."/>
            <person name="Alfaro M."/>
            <person name="Sun H."/>
            <person name="Tritt A."/>
            <person name="Yoshinaga Y."/>
            <person name="Zwiers L.-H."/>
            <person name="Turgeon B."/>
            <person name="Goodwin S."/>
            <person name="Spatafora J."/>
            <person name="Crous P."/>
            <person name="Grigoriev I."/>
        </authorList>
    </citation>
    <scope>NUCLEOTIDE SEQUENCE</scope>
    <source>
        <strain evidence="3">Tuck. ex Michener</strain>
    </source>
</reference>
<feature type="compositionally biased region" description="Low complexity" evidence="1">
    <location>
        <begin position="92"/>
        <end position="110"/>
    </location>
</feature>
<sequence length="170" mass="19110">MFIPTASSLAKRYTCYNDAYNNYNGNNCTYSSWDNWVRWVVLVVIVVIFLIVLFLFSCITARRRRRQGLRPYHGTGWLASGGRPNYNAQPYYASQNPQQPANNYNYGNNNAPPAYTPSNAGYYGQNYEMQAPQNAYHPNGMRDGETAYAPPSSPPPGKPKYGGQSDGVVR</sequence>
<dbReference type="PANTHER" id="PTHR28187:SF1">
    <property type="entry name" value="PROTEIN RCR1-RELATED"/>
    <property type="match status" value="1"/>
</dbReference>
<dbReference type="AlphaFoldDB" id="A0A6A6H549"/>
<proteinExistence type="predicted"/>
<keyword evidence="2" id="KW-0472">Membrane</keyword>
<organism evidence="3 4">
    <name type="scientific">Viridothelium virens</name>
    <name type="common">Speckled blister lichen</name>
    <name type="synonym">Trypethelium virens</name>
    <dbReference type="NCBI Taxonomy" id="1048519"/>
    <lineage>
        <taxon>Eukaryota</taxon>
        <taxon>Fungi</taxon>
        <taxon>Dikarya</taxon>
        <taxon>Ascomycota</taxon>
        <taxon>Pezizomycotina</taxon>
        <taxon>Dothideomycetes</taxon>
        <taxon>Dothideomycetes incertae sedis</taxon>
        <taxon>Trypetheliales</taxon>
        <taxon>Trypetheliaceae</taxon>
        <taxon>Viridothelium</taxon>
    </lineage>
</organism>
<feature type="region of interest" description="Disordered" evidence="1">
    <location>
        <begin position="132"/>
        <end position="170"/>
    </location>
</feature>
<evidence type="ECO:0000256" key="1">
    <source>
        <dbReference type="SAM" id="MobiDB-lite"/>
    </source>
</evidence>
<dbReference type="GO" id="GO:0016192">
    <property type="term" value="P:vesicle-mediated transport"/>
    <property type="evidence" value="ECO:0007669"/>
    <property type="project" value="TreeGrafter"/>
</dbReference>
<dbReference type="Pfam" id="PF12273">
    <property type="entry name" value="RCR"/>
    <property type="match status" value="1"/>
</dbReference>
<feature type="region of interest" description="Disordered" evidence="1">
    <location>
        <begin position="88"/>
        <end position="110"/>
    </location>
</feature>
<dbReference type="EMBL" id="ML991810">
    <property type="protein sequence ID" value="KAF2233001.1"/>
    <property type="molecule type" value="Genomic_DNA"/>
</dbReference>
<evidence type="ECO:0000313" key="4">
    <source>
        <dbReference type="Proteomes" id="UP000800092"/>
    </source>
</evidence>
<evidence type="ECO:0000313" key="3">
    <source>
        <dbReference type="EMBL" id="KAF2233001.1"/>
    </source>
</evidence>
<gene>
    <name evidence="3" type="ORF">EV356DRAFT_577887</name>
</gene>
<feature type="transmembrane region" description="Helical" evidence="2">
    <location>
        <begin position="39"/>
        <end position="61"/>
    </location>
</feature>